<dbReference type="Gene3D" id="3.40.50.2000">
    <property type="entry name" value="Glycogen Phosphorylase B"/>
    <property type="match status" value="2"/>
</dbReference>
<organism evidence="2 3">
    <name type="scientific">Alteromonas aestuariivivens</name>
    <dbReference type="NCBI Taxonomy" id="1938339"/>
    <lineage>
        <taxon>Bacteria</taxon>
        <taxon>Pseudomonadati</taxon>
        <taxon>Pseudomonadota</taxon>
        <taxon>Gammaproteobacteria</taxon>
        <taxon>Alteromonadales</taxon>
        <taxon>Alteromonadaceae</taxon>
        <taxon>Alteromonas/Salinimonas group</taxon>
        <taxon>Alteromonas</taxon>
    </lineage>
</organism>
<evidence type="ECO:0000259" key="1">
    <source>
        <dbReference type="Pfam" id="PF00534"/>
    </source>
</evidence>
<dbReference type="GO" id="GO:1901135">
    <property type="term" value="P:carbohydrate derivative metabolic process"/>
    <property type="evidence" value="ECO:0007669"/>
    <property type="project" value="UniProtKB-ARBA"/>
</dbReference>
<dbReference type="SUPFAM" id="SSF53756">
    <property type="entry name" value="UDP-Glycosyltransferase/glycogen phosphorylase"/>
    <property type="match status" value="1"/>
</dbReference>
<dbReference type="Proteomes" id="UP000256561">
    <property type="component" value="Unassembled WGS sequence"/>
</dbReference>
<evidence type="ECO:0000313" key="3">
    <source>
        <dbReference type="Proteomes" id="UP000256561"/>
    </source>
</evidence>
<reference evidence="3" key="1">
    <citation type="submission" date="2018-08" db="EMBL/GenBank/DDBJ databases">
        <authorList>
            <person name="Zhang J."/>
            <person name="Du Z.-J."/>
        </authorList>
    </citation>
    <scope>NUCLEOTIDE SEQUENCE [LARGE SCALE GENOMIC DNA]</scope>
    <source>
        <strain evidence="3">KCTC 52655</strain>
    </source>
</reference>
<dbReference type="PANTHER" id="PTHR12526">
    <property type="entry name" value="GLYCOSYLTRANSFERASE"/>
    <property type="match status" value="1"/>
</dbReference>
<keyword evidence="3" id="KW-1185">Reference proteome</keyword>
<keyword evidence="2" id="KW-0808">Transferase</keyword>
<name>A0A3D8MD79_9ALTE</name>
<dbReference type="Pfam" id="PF00534">
    <property type="entry name" value="Glycos_transf_1"/>
    <property type="match status" value="1"/>
</dbReference>
<accession>A0A3D8MD79</accession>
<dbReference type="InterPro" id="IPR001296">
    <property type="entry name" value="Glyco_trans_1"/>
</dbReference>
<proteinExistence type="predicted"/>
<dbReference type="EMBL" id="QRHA01000002">
    <property type="protein sequence ID" value="RDV28133.1"/>
    <property type="molecule type" value="Genomic_DNA"/>
</dbReference>
<gene>
    <name evidence="2" type="ORF">DXV75_04000</name>
</gene>
<evidence type="ECO:0000313" key="2">
    <source>
        <dbReference type="EMBL" id="RDV28133.1"/>
    </source>
</evidence>
<dbReference type="AlphaFoldDB" id="A0A3D8MD79"/>
<dbReference type="GO" id="GO:0016757">
    <property type="term" value="F:glycosyltransferase activity"/>
    <property type="evidence" value="ECO:0007669"/>
    <property type="project" value="InterPro"/>
</dbReference>
<dbReference type="CDD" id="cd03801">
    <property type="entry name" value="GT4_PimA-like"/>
    <property type="match status" value="1"/>
</dbReference>
<feature type="domain" description="Glycosyl transferase family 1" evidence="1">
    <location>
        <begin position="179"/>
        <end position="333"/>
    </location>
</feature>
<dbReference type="OrthoDB" id="9070341at2"/>
<protein>
    <submittedName>
        <fullName evidence="2">Glycosyltransferase</fullName>
    </submittedName>
</protein>
<comment type="caution">
    <text evidence="2">The sequence shown here is derived from an EMBL/GenBank/DDBJ whole genome shotgun (WGS) entry which is preliminary data.</text>
</comment>
<sequence>MKLLYVQHLLSSYRLPLFNDMATNSAVELTVFAKQPDDGMGYDVNDESSFEFRFIPANWNVFGRGLRWSSGFLRCYRETDCIIHFGDYKFLTIWVCLLLSVFNKKKFFLHGQGGYKNDRLVGRLIYIIFVALSDGYICYTEYSRKALLGKLPSFLHRKVFVVSNTLYFPKMPLENKVTHEKSREGQELLYLGRLRRSCGIEFLLEAATEAKLKVKVIGGGDEEYINALSEKYNSIATFYGPVFELEKQREIAQSCIAGVYGGNAGLSVVHYLYLGLPVIVHSDIASHMGPEPSYISHGYNGILFEKDNPESLINALIQIKSDDLLRAKLSENALSTFTALSKPSMADKMLQIVEGTASNERGHAVSLLIVLAFLTTLVADVSPVAV</sequence>